<evidence type="ECO:0000256" key="1">
    <source>
        <dbReference type="ARBA" id="ARBA00012528"/>
    </source>
</evidence>
<dbReference type="InterPro" id="IPR000160">
    <property type="entry name" value="GGDEF_dom"/>
</dbReference>
<dbReference type="SMART" id="SM00267">
    <property type="entry name" value="GGDEF"/>
    <property type="match status" value="1"/>
</dbReference>
<dbReference type="Pfam" id="PF00990">
    <property type="entry name" value="GGDEF"/>
    <property type="match status" value="1"/>
</dbReference>
<accession>A0A1C7FFQ0</accession>
<dbReference type="InterPro" id="IPR029787">
    <property type="entry name" value="Nucleotide_cyclase"/>
</dbReference>
<dbReference type="Proteomes" id="UP000092528">
    <property type="component" value="Chromosome 2"/>
</dbReference>
<reference evidence="3 4" key="1">
    <citation type="submission" date="2016-07" db="EMBL/GenBank/DDBJ databases">
        <title>Genome sequencing of Vibrio scophthalmi strain VS-05, an isolated from Paralichthys olivaceus.</title>
        <authorList>
            <person name="Han H.-J."/>
        </authorList>
    </citation>
    <scope>NUCLEOTIDE SEQUENCE [LARGE SCALE GENOMIC DNA]</scope>
    <source>
        <strain evidence="3 4">VS-05</strain>
    </source>
</reference>
<dbReference type="PROSITE" id="PS50887">
    <property type="entry name" value="GGDEF"/>
    <property type="match status" value="1"/>
</dbReference>
<evidence type="ECO:0000313" key="3">
    <source>
        <dbReference type="EMBL" id="ANU38164.1"/>
    </source>
</evidence>
<dbReference type="AlphaFoldDB" id="A0A1C7FFQ0"/>
<evidence type="ECO:0000313" key="4">
    <source>
        <dbReference type="Proteomes" id="UP000092528"/>
    </source>
</evidence>
<dbReference type="RefSeq" id="WP_197497804.1">
    <property type="nucleotide sequence ID" value="NZ_CP016415.1"/>
</dbReference>
<dbReference type="CDD" id="cd01949">
    <property type="entry name" value="GGDEF"/>
    <property type="match status" value="1"/>
</dbReference>
<dbReference type="GO" id="GO:1902201">
    <property type="term" value="P:negative regulation of bacterial-type flagellum-dependent cell motility"/>
    <property type="evidence" value="ECO:0007669"/>
    <property type="project" value="TreeGrafter"/>
</dbReference>
<sequence length="287" mass="33428">MKSFSDLCQLYDMFILNFPGFISIRDSDHRIIYLNEHFQNWANEYIGFDIIGMTNEQVAHLSEDNVGDLFRECHDLTISYIYNHDSNNKVIKFVDGSDIKYFDILKFKCSSGNNDYIFTLGKDITSLYNESKNYEIQSYTDDLTGLHNRKILRRIDFSANSLFLYIDLDGFKNVNDKHGHLIGDQVLVTFSQLLKKSFRKDKDHIIRVGGDEFLIIVDSESSFNLFDKMLNIQREFAKLFSSYQGLSFSYGQAKFSKDLNSTLETIDRLMYEHKSNKNTGPATDIHY</sequence>
<protein>
    <recommendedName>
        <fullName evidence="1">diguanylate cyclase</fullName>
        <ecNumber evidence="1">2.7.7.65</ecNumber>
    </recommendedName>
</protein>
<dbReference type="SUPFAM" id="SSF55073">
    <property type="entry name" value="Nucleotide cyclase"/>
    <property type="match status" value="1"/>
</dbReference>
<name>A0A1C7FFQ0_9VIBR</name>
<gene>
    <name evidence="3" type="ORF">VSVS05_03126</name>
</gene>
<proteinExistence type="predicted"/>
<dbReference type="PANTHER" id="PTHR45138:SF6">
    <property type="entry name" value="DIGUANYLATE CYCLASE DGCN"/>
    <property type="match status" value="1"/>
</dbReference>
<dbReference type="Gene3D" id="3.30.70.270">
    <property type="match status" value="1"/>
</dbReference>
<dbReference type="InterPro" id="IPR050469">
    <property type="entry name" value="Diguanylate_Cyclase"/>
</dbReference>
<feature type="domain" description="GGDEF" evidence="2">
    <location>
        <begin position="159"/>
        <end position="285"/>
    </location>
</feature>
<dbReference type="EMBL" id="CP016415">
    <property type="protein sequence ID" value="ANU38164.1"/>
    <property type="molecule type" value="Genomic_DNA"/>
</dbReference>
<dbReference type="GO" id="GO:0052621">
    <property type="term" value="F:diguanylate cyclase activity"/>
    <property type="evidence" value="ECO:0007669"/>
    <property type="project" value="UniProtKB-EC"/>
</dbReference>
<dbReference type="InterPro" id="IPR043128">
    <property type="entry name" value="Rev_trsase/Diguanyl_cyclase"/>
</dbReference>
<dbReference type="NCBIfam" id="TIGR00254">
    <property type="entry name" value="GGDEF"/>
    <property type="match status" value="1"/>
</dbReference>
<dbReference type="PANTHER" id="PTHR45138">
    <property type="entry name" value="REGULATORY COMPONENTS OF SENSORY TRANSDUCTION SYSTEM"/>
    <property type="match status" value="1"/>
</dbReference>
<dbReference type="GO" id="GO:0005886">
    <property type="term" value="C:plasma membrane"/>
    <property type="evidence" value="ECO:0007669"/>
    <property type="project" value="TreeGrafter"/>
</dbReference>
<dbReference type="GO" id="GO:0043709">
    <property type="term" value="P:cell adhesion involved in single-species biofilm formation"/>
    <property type="evidence" value="ECO:0007669"/>
    <property type="project" value="TreeGrafter"/>
</dbReference>
<organism evidence="3 4">
    <name type="scientific">Vibrio scophthalmi</name>
    <dbReference type="NCBI Taxonomy" id="45658"/>
    <lineage>
        <taxon>Bacteria</taxon>
        <taxon>Pseudomonadati</taxon>
        <taxon>Pseudomonadota</taxon>
        <taxon>Gammaproteobacteria</taxon>
        <taxon>Vibrionales</taxon>
        <taxon>Vibrionaceae</taxon>
        <taxon>Vibrio</taxon>
    </lineage>
</organism>
<keyword evidence="4" id="KW-1185">Reference proteome</keyword>
<dbReference type="EC" id="2.7.7.65" evidence="1"/>
<evidence type="ECO:0000259" key="2">
    <source>
        <dbReference type="PROSITE" id="PS50887"/>
    </source>
</evidence>